<dbReference type="PANTHER" id="PTHR45527">
    <property type="entry name" value="NONRIBOSOMAL PEPTIDE SYNTHETASE"/>
    <property type="match status" value="1"/>
</dbReference>
<dbReference type="InterPro" id="IPR025110">
    <property type="entry name" value="AMP-bd_C"/>
</dbReference>
<dbReference type="GO" id="GO:0031177">
    <property type="term" value="F:phosphopantetheine binding"/>
    <property type="evidence" value="ECO:0007669"/>
    <property type="project" value="InterPro"/>
</dbReference>
<evidence type="ECO:0000259" key="8">
    <source>
        <dbReference type="PROSITE" id="PS50075"/>
    </source>
</evidence>
<comment type="cofactor">
    <cofactor evidence="1">
        <name>pantetheine 4'-phosphate</name>
        <dbReference type="ChEBI" id="CHEBI:47942"/>
    </cofactor>
</comment>
<keyword evidence="3" id="KW-0596">Phosphopantetheine</keyword>
<accession>A0A5M9WTK3</accession>
<dbReference type="Gene3D" id="3.30.300.30">
    <property type="match status" value="2"/>
</dbReference>
<dbReference type="SMART" id="SM00823">
    <property type="entry name" value="PKS_PP"/>
    <property type="match status" value="2"/>
</dbReference>
<keyword evidence="6" id="KW-0045">Antibiotic biosynthesis</keyword>
<dbReference type="Pfam" id="PF00501">
    <property type="entry name" value="AMP-binding"/>
    <property type="match status" value="2"/>
</dbReference>
<organism evidence="9 10">
    <name type="scientific">Paenibacillus amylolyticus</name>
    <dbReference type="NCBI Taxonomy" id="1451"/>
    <lineage>
        <taxon>Bacteria</taxon>
        <taxon>Bacillati</taxon>
        <taxon>Bacillota</taxon>
        <taxon>Bacilli</taxon>
        <taxon>Bacillales</taxon>
        <taxon>Paenibacillaceae</taxon>
        <taxon>Paenibacillus</taxon>
    </lineage>
</organism>
<reference evidence="9 10" key="1">
    <citation type="journal article" date="2019" name="J. Ind. Microbiol. Biotechnol.">
        <title>Paenibacillus amylolyticus 27C64 has a diverse set of carbohydrate-active enzymes and complete pectin deconstruction system.</title>
        <authorList>
            <person name="Keggi C."/>
            <person name="Doran-Peterson J."/>
        </authorList>
    </citation>
    <scope>NUCLEOTIDE SEQUENCE [LARGE SCALE GENOMIC DNA]</scope>
    <source>
        <strain evidence="9 10">27C64</strain>
    </source>
</reference>
<comment type="similarity">
    <text evidence="2">Belongs to the ATP-dependent AMP-binding enzyme family.</text>
</comment>
<dbReference type="GO" id="GO:0017000">
    <property type="term" value="P:antibiotic biosynthetic process"/>
    <property type="evidence" value="ECO:0007669"/>
    <property type="project" value="UniProtKB-KW"/>
</dbReference>
<dbReference type="GO" id="GO:0003824">
    <property type="term" value="F:catalytic activity"/>
    <property type="evidence" value="ECO:0007669"/>
    <property type="project" value="UniProtKB-KW"/>
</dbReference>
<keyword evidence="4" id="KW-0597">Phosphoprotein</keyword>
<dbReference type="FunFam" id="3.40.50.12780:FF:000012">
    <property type="entry name" value="Non-ribosomal peptide synthetase"/>
    <property type="match status" value="1"/>
</dbReference>
<dbReference type="GO" id="GO:0005737">
    <property type="term" value="C:cytoplasm"/>
    <property type="evidence" value="ECO:0007669"/>
    <property type="project" value="TreeGrafter"/>
</dbReference>
<dbReference type="Gene3D" id="3.40.50.980">
    <property type="match status" value="4"/>
</dbReference>
<dbReference type="Pfam" id="PF00668">
    <property type="entry name" value="Condensation"/>
    <property type="match status" value="2"/>
</dbReference>
<dbReference type="GO" id="GO:0008610">
    <property type="term" value="P:lipid biosynthetic process"/>
    <property type="evidence" value="ECO:0007669"/>
    <property type="project" value="UniProtKB-ARBA"/>
</dbReference>
<dbReference type="PANTHER" id="PTHR45527:SF1">
    <property type="entry name" value="FATTY ACID SYNTHASE"/>
    <property type="match status" value="1"/>
</dbReference>
<dbReference type="CDD" id="cd12116">
    <property type="entry name" value="A_NRPS_Ta1_like"/>
    <property type="match status" value="1"/>
</dbReference>
<feature type="domain" description="Carrier" evidence="8">
    <location>
        <begin position="1786"/>
        <end position="1863"/>
    </location>
</feature>
<dbReference type="Pfam" id="PF13193">
    <property type="entry name" value="AMP-binding_C"/>
    <property type="match status" value="1"/>
</dbReference>
<dbReference type="SUPFAM" id="SSF56801">
    <property type="entry name" value="Acetyl-CoA synthetase-like"/>
    <property type="match status" value="2"/>
</dbReference>
<evidence type="ECO:0000256" key="4">
    <source>
        <dbReference type="ARBA" id="ARBA00022553"/>
    </source>
</evidence>
<protein>
    <submittedName>
        <fullName evidence="9">Amino acid adenylation domain-containing protein</fullName>
    </submittedName>
</protein>
<dbReference type="InterPro" id="IPR045851">
    <property type="entry name" value="AMP-bd_C_sf"/>
</dbReference>
<dbReference type="EMBL" id="RIAS01000006">
    <property type="protein sequence ID" value="KAA8784773.1"/>
    <property type="molecule type" value="Genomic_DNA"/>
</dbReference>
<dbReference type="Proteomes" id="UP000323664">
    <property type="component" value="Unassembled WGS sequence"/>
</dbReference>
<dbReference type="Gene3D" id="1.10.1200.10">
    <property type="entry name" value="ACP-like"/>
    <property type="match status" value="2"/>
</dbReference>
<dbReference type="InterPro" id="IPR010071">
    <property type="entry name" value="AA_adenyl_dom"/>
</dbReference>
<dbReference type="InterPro" id="IPR020806">
    <property type="entry name" value="PKS_PP-bd"/>
</dbReference>
<keyword evidence="7" id="KW-0511">Multifunctional enzyme</keyword>
<dbReference type="RefSeq" id="WP_123064603.1">
    <property type="nucleotide sequence ID" value="NZ_RIAS01000006.1"/>
</dbReference>
<dbReference type="InterPro" id="IPR036736">
    <property type="entry name" value="ACP-like_sf"/>
</dbReference>
<dbReference type="Gene3D" id="2.30.38.10">
    <property type="entry name" value="Luciferase, Domain 3"/>
    <property type="match status" value="2"/>
</dbReference>
<dbReference type="CDD" id="cd19531">
    <property type="entry name" value="LCL_NRPS-like"/>
    <property type="match status" value="2"/>
</dbReference>
<evidence type="ECO:0000256" key="3">
    <source>
        <dbReference type="ARBA" id="ARBA00022450"/>
    </source>
</evidence>
<evidence type="ECO:0000256" key="6">
    <source>
        <dbReference type="ARBA" id="ARBA00023194"/>
    </source>
</evidence>
<evidence type="ECO:0000256" key="7">
    <source>
        <dbReference type="ARBA" id="ARBA00023268"/>
    </source>
</evidence>
<dbReference type="FunFam" id="3.40.50.980:FF:000001">
    <property type="entry name" value="Non-ribosomal peptide synthetase"/>
    <property type="match status" value="2"/>
</dbReference>
<dbReference type="InterPro" id="IPR020845">
    <property type="entry name" value="AMP-binding_CS"/>
</dbReference>
<dbReference type="OrthoDB" id="9765680at2"/>
<keyword evidence="5" id="KW-0677">Repeat</keyword>
<dbReference type="PROSITE" id="PS00455">
    <property type="entry name" value="AMP_BINDING"/>
    <property type="match status" value="2"/>
</dbReference>
<name>A0A5M9WTK3_PAEAM</name>
<sequence length="2326" mass="265695">MDTSKTSLLENQANEYENFIRSNRHIVLTSKELDELSVICRLAQVTPHDILKLTFYFLLQKYNFNRENPVYTLTGGQLESVCIDYADSDSFNDIIKGFSDGNVYRQTVEFSQLNKQNHNNFLFEDREFEENMEWFLAPGISYDMVMSYRFQGMNLNCSLLCGKQTKQSLDFINQMLSHFERLLINLIGNIHKPFGKVGILDENERNRQLIEWNQTERKNSGRYTAIRRFEEMVEHYPSRIAVEHHQEQFSYQELAQKVDQCASALCAKGMNRGSKVAVSMRNSANLVVSLLAIWKTGAAYVPLDPYFPQERLAYMLADSDAQLLLVDNTTSGTWESHDIPSLNVQTRLASSAMTGGSAIVDRSEPEGLAYILYTSGSTGKPKGVEISHQALSNFLTSMSEEPGMSKEDRLLSVTSISFDISVLELFLPLTTGARVLLVDRETATDGISLSRLIQEKEPTMMQATPSTWQLLLASGWEGSPELKILCGGESWSRELAGQLQARSKELWNMYGPTETTIWSAIHHVREQEGRIPIGRPIANTQMYVLDRGKEPVPIGVAGELYIGGEGVANGYWNRGELTEEKFVDNVFTGKGKMYGTGDLARYNAEGILECLGRIDQQVKIRGYRIELSEIEHQLLQHEAVENAVVVSVQVGEAAQLAAYLVLQPGMSWPGHQAIRQHLQQTLPEYMVPVLYREIEKLPLTPNGKIDRKLLMLQEVQIEDSDSKVMPRNTVEQMLADIWKETLNLQSVGVYDNFFELGGHSLAATKMMVRINRIIQGDLSLSVIFNGPTIDEMAHFIHTLGIKPLAEPAIETTSKRERIKPSFAQDRVLFLDQLLEERYVYNVPFFMELEGELNPLIFEESILEIVKRHEVLRSAFSYNAGFSEVQVLEAEISYKYHDFTRFSEQQKVTQTDTLLQELICMEFILNHPPLFHVSLIRLERKKYIMGLVFHHIISDDWSIELFMKEFSMFYENKVLNRKNEMTPLTIQYGDYALWEQLPVQSKQMNEHLEYWKKKLNQDWSALALPSDRKLVKKASHKGNVFNFVIPKNITARLLSLGEENNSTMYMVLLTLFQILCYKYSGQSKFLIGSPVSNRNRIETEHVIGFFVNTVIISADVGGDPTFKRLLQDVRQTVLEAFEHQVPLDKLVEVLKQDHSRGDHSLIQAMFQVAPEIRLSIEGIDMQEKSVGINTSKFDISLNMKISHESLYGQINYRTDLFSEEWIGQFSKHFQKLIINAVENPEIQISQLQLLGPDELKTIAIQADVEGAHLAGAHVIDLFEKQVRETPQHIAVTYELEKITYEQLNQRANQIAHFLIEEQASKKIDIVGICIERSIDMITVLLGVLKAGIAYLPLDPAIPKQRLQYQLQDSGVESVFTSGFSDAFLSIKDAIRTIDLDSEWTQSQLGRQPTTNPACPVEGTDLVYLIYTSGSTGYPKGVMVEHRNLMNYLSGTQKSIRLEVGSSYATVSTLAADLGNTMIFHSLISGGVLHVISKERVSDPEQFATYFRNNPVDCLKIVPSHLNFLLSATEPKDILPKRRIVLGGEALLWEQVDIIWSLQPECEVINHYGPTETTIGVATHTLKKNMPRYSSAVPLGYPIANTEFYILDEAFQPVPRGVRGELYVGGPSLSRGYRNQDEMTAKNYVSFQHHLHNSKRLYRTGDWIRQLPDSSVEYLGRQDDQVKIRGYRIEIPEIVSAYKKHQLVRSIVVQIENHQTHELVAYIVSDHPELLQLVELRDYGLLHLPNYMVPAKFYVLDAIPLNMNGKIDTFALAKAPGIKELKPQRQNDKFTEDEQTIRKIWAEILQLQPAEIGLYDNFFVLGGHSLLATQVIASIRKEWRKNIPLSFIFEYATIFDLTKKVVSTEAPTIATSLEQLEKVQTNGKLSSAQQRLWFLDQLEGNTALYNVPKVIRIEGNFQMDIMARSLKKIVKRHEILRTSYEEVYGEPVQTVQEDNDLPIVVLDMRNRTNSIQCGLDYLKNEAKVPFHLKEDSLVRAYMIQTQDSEFLFMLNFHHIAVDAWSLSIIFKEIEYYYGEQFNGGQRERLLEPLQYEEFVKLEQYKLNNQYVKEQLRYWKDTLEGSNANVTLPTDHARPDKLSTQGATYYISVSNQLYNELIHFSRSQGVSLFTTTLSAFGVLMYTITEQEEICIGTPIANRTDKEVEGIVGFFVNTIVIKMELSSNPSFMQLLRRIQGRTLEAYDYADVSFEQLTEMLLEERDTAYSPFFQMMFETSKELMLNLPHVECTSQHLDAGTSKFDLSINIIEQSNSMLIALEYNTDLYDNETICLFSDKYIRIMESIMANPNQRLKQYSSTVNAISTEELDDLWN</sequence>
<dbReference type="NCBIfam" id="NF003417">
    <property type="entry name" value="PRK04813.1"/>
    <property type="match status" value="2"/>
</dbReference>
<dbReference type="NCBIfam" id="TIGR01733">
    <property type="entry name" value="AA-adenyl-dom"/>
    <property type="match status" value="2"/>
</dbReference>
<dbReference type="InterPro" id="IPR001242">
    <property type="entry name" value="Condensation_dom"/>
</dbReference>
<evidence type="ECO:0000256" key="5">
    <source>
        <dbReference type="ARBA" id="ARBA00022737"/>
    </source>
</evidence>
<evidence type="ECO:0000313" key="9">
    <source>
        <dbReference type="EMBL" id="KAA8784773.1"/>
    </source>
</evidence>
<evidence type="ECO:0000256" key="1">
    <source>
        <dbReference type="ARBA" id="ARBA00001957"/>
    </source>
</evidence>
<dbReference type="PROSITE" id="PS50075">
    <property type="entry name" value="CARRIER"/>
    <property type="match status" value="2"/>
</dbReference>
<gene>
    <name evidence="9" type="ORF">EC604_13040</name>
</gene>
<dbReference type="GO" id="GO:0044550">
    <property type="term" value="P:secondary metabolite biosynthetic process"/>
    <property type="evidence" value="ECO:0007669"/>
    <property type="project" value="TreeGrafter"/>
</dbReference>
<feature type="domain" description="Carrier" evidence="8">
    <location>
        <begin position="725"/>
        <end position="800"/>
    </location>
</feature>
<dbReference type="InterPro" id="IPR009081">
    <property type="entry name" value="PP-bd_ACP"/>
</dbReference>
<evidence type="ECO:0000313" key="10">
    <source>
        <dbReference type="Proteomes" id="UP000323664"/>
    </source>
</evidence>
<dbReference type="Gene3D" id="3.30.559.30">
    <property type="entry name" value="Nonribosomal peptide synthetase, condensation domain"/>
    <property type="match status" value="2"/>
</dbReference>
<dbReference type="GO" id="GO:0043041">
    <property type="term" value="P:amino acid activation for nonribosomal peptide biosynthetic process"/>
    <property type="evidence" value="ECO:0007669"/>
    <property type="project" value="TreeGrafter"/>
</dbReference>
<dbReference type="InterPro" id="IPR000873">
    <property type="entry name" value="AMP-dep_synth/lig_dom"/>
</dbReference>
<proteinExistence type="inferred from homology"/>
<dbReference type="Gene3D" id="3.30.559.10">
    <property type="entry name" value="Chloramphenicol acetyltransferase-like domain"/>
    <property type="match status" value="2"/>
</dbReference>
<comment type="caution">
    <text evidence="9">The sequence shown here is derived from an EMBL/GenBank/DDBJ whole genome shotgun (WGS) entry which is preliminary data.</text>
</comment>
<evidence type="ECO:0000256" key="2">
    <source>
        <dbReference type="ARBA" id="ARBA00006432"/>
    </source>
</evidence>
<dbReference type="InterPro" id="IPR023213">
    <property type="entry name" value="CAT-like_dom_sf"/>
</dbReference>
<dbReference type="CDD" id="cd05930">
    <property type="entry name" value="A_NRPS"/>
    <property type="match status" value="1"/>
</dbReference>
<dbReference type="FunFam" id="1.10.1200.10:FF:000005">
    <property type="entry name" value="Nonribosomal peptide synthetase 1"/>
    <property type="match status" value="1"/>
</dbReference>
<dbReference type="SUPFAM" id="SSF52777">
    <property type="entry name" value="CoA-dependent acyltransferases"/>
    <property type="match status" value="4"/>
</dbReference>
<dbReference type="Pfam" id="PF00550">
    <property type="entry name" value="PP-binding"/>
    <property type="match status" value="2"/>
</dbReference>
<dbReference type="SUPFAM" id="SSF47336">
    <property type="entry name" value="ACP-like"/>
    <property type="match status" value="2"/>
</dbReference>